<dbReference type="GO" id="GO:0000729">
    <property type="term" value="P:DNA double-strand break processing"/>
    <property type="evidence" value="ECO:0007669"/>
    <property type="project" value="TreeGrafter"/>
</dbReference>
<dbReference type="GO" id="GO:0003697">
    <property type="term" value="F:single-stranded DNA binding"/>
    <property type="evidence" value="ECO:0007669"/>
    <property type="project" value="TreeGrafter"/>
</dbReference>
<dbReference type="GO" id="GO:0005634">
    <property type="term" value="C:nucleus"/>
    <property type="evidence" value="ECO:0007669"/>
    <property type="project" value="TreeGrafter"/>
</dbReference>
<dbReference type="OrthoDB" id="5866656at2759"/>
<dbReference type="EMBL" id="UZAF01018898">
    <property type="protein sequence ID" value="VDO55883.1"/>
    <property type="molecule type" value="Genomic_DNA"/>
</dbReference>
<dbReference type="GO" id="GO:0046975">
    <property type="term" value="F:histone H3K36 methyltransferase activity"/>
    <property type="evidence" value="ECO:0007669"/>
    <property type="project" value="TreeGrafter"/>
</dbReference>
<dbReference type="PANTHER" id="PTHR46060:SF2">
    <property type="entry name" value="HISTONE-LYSINE N-METHYLTRANSFERASE SETMAR"/>
    <property type="match status" value="1"/>
</dbReference>
<keyword evidence="3" id="KW-1185">Reference proteome</keyword>
<protein>
    <submittedName>
        <fullName evidence="4">HTH_48 domain-containing protein</fullName>
    </submittedName>
</protein>
<dbReference type="Proteomes" id="UP000268014">
    <property type="component" value="Unassembled WGS sequence"/>
</dbReference>
<gene>
    <name evidence="2" type="ORF">HPLM_LOCUS15239</name>
</gene>
<reference evidence="2 3" key="2">
    <citation type="submission" date="2018-11" db="EMBL/GenBank/DDBJ databases">
        <authorList>
            <consortium name="Pathogen Informatics"/>
        </authorList>
    </citation>
    <scope>NUCLEOTIDE SEQUENCE [LARGE SCALE GENOMIC DNA]</scope>
    <source>
        <strain evidence="2 3">MHpl1</strain>
    </source>
</reference>
<dbReference type="InterPro" id="IPR041426">
    <property type="entry name" value="Mos1_HTH"/>
</dbReference>
<dbReference type="GO" id="GO:0035861">
    <property type="term" value="C:site of double-strand break"/>
    <property type="evidence" value="ECO:0007669"/>
    <property type="project" value="TreeGrafter"/>
</dbReference>
<dbReference type="GO" id="GO:0042800">
    <property type="term" value="F:histone H3K4 methyltransferase activity"/>
    <property type="evidence" value="ECO:0007669"/>
    <property type="project" value="TreeGrafter"/>
</dbReference>
<dbReference type="Gene3D" id="1.10.10.10">
    <property type="entry name" value="Winged helix-like DNA-binding domain superfamily/Winged helix DNA-binding domain"/>
    <property type="match status" value="1"/>
</dbReference>
<accession>A0A0N4WUC8</accession>
<dbReference type="Gene3D" id="1.10.10.1450">
    <property type="match status" value="1"/>
</dbReference>
<dbReference type="GO" id="GO:0044774">
    <property type="term" value="P:mitotic DNA integrity checkpoint signaling"/>
    <property type="evidence" value="ECO:0007669"/>
    <property type="project" value="TreeGrafter"/>
</dbReference>
<dbReference type="GO" id="GO:0003690">
    <property type="term" value="F:double-stranded DNA binding"/>
    <property type="evidence" value="ECO:0007669"/>
    <property type="project" value="TreeGrafter"/>
</dbReference>
<dbReference type="STRING" id="6290.A0A0N4WUC8"/>
<sequence length="195" mass="21741">MLELGEHPRICMLYGFKLGHSANGAYKNLIRAYGKGSIARSTVARWFAKFRCGNECLENASTIGLSTAIDDDELEEVIRENPKITHTELSKLFGVGKTTVFNHLKKRKEQRQYSSDTKSARRRPAVGRVKLAASEYVQIPFMLAAVGGGRIEAAVAGDEENIICIRATEESSGNERTEDCSFHLLKIINTKFKEE</sequence>
<organism evidence="4">
    <name type="scientific">Haemonchus placei</name>
    <name type="common">Barber's pole worm</name>
    <dbReference type="NCBI Taxonomy" id="6290"/>
    <lineage>
        <taxon>Eukaryota</taxon>
        <taxon>Metazoa</taxon>
        <taxon>Ecdysozoa</taxon>
        <taxon>Nematoda</taxon>
        <taxon>Chromadorea</taxon>
        <taxon>Rhabditida</taxon>
        <taxon>Rhabditina</taxon>
        <taxon>Rhabditomorpha</taxon>
        <taxon>Strongyloidea</taxon>
        <taxon>Trichostrongylidae</taxon>
        <taxon>Haemonchus</taxon>
    </lineage>
</organism>
<evidence type="ECO:0000259" key="1">
    <source>
        <dbReference type="Pfam" id="PF17906"/>
    </source>
</evidence>
<evidence type="ECO:0000313" key="3">
    <source>
        <dbReference type="Proteomes" id="UP000268014"/>
    </source>
</evidence>
<reference evidence="4" key="1">
    <citation type="submission" date="2017-02" db="UniProtKB">
        <authorList>
            <consortium name="WormBaseParasite"/>
        </authorList>
    </citation>
    <scope>IDENTIFICATION</scope>
</reference>
<name>A0A0N4WUC8_HAEPC</name>
<dbReference type="GO" id="GO:0044547">
    <property type="term" value="F:DNA topoisomerase binding"/>
    <property type="evidence" value="ECO:0007669"/>
    <property type="project" value="TreeGrafter"/>
</dbReference>
<dbReference type="InterPro" id="IPR036388">
    <property type="entry name" value="WH-like_DNA-bd_sf"/>
</dbReference>
<dbReference type="GO" id="GO:0000014">
    <property type="term" value="F:single-stranded DNA endodeoxyribonuclease activity"/>
    <property type="evidence" value="ECO:0007669"/>
    <property type="project" value="TreeGrafter"/>
</dbReference>
<dbReference type="GO" id="GO:0000793">
    <property type="term" value="C:condensed chromosome"/>
    <property type="evidence" value="ECO:0007669"/>
    <property type="project" value="TreeGrafter"/>
</dbReference>
<dbReference type="GO" id="GO:0006303">
    <property type="term" value="P:double-strand break repair via nonhomologous end joining"/>
    <property type="evidence" value="ECO:0007669"/>
    <property type="project" value="TreeGrafter"/>
</dbReference>
<evidence type="ECO:0000313" key="4">
    <source>
        <dbReference type="WBParaSite" id="HPLM_0001524701-mRNA-1"/>
    </source>
</evidence>
<dbReference type="GO" id="GO:0031297">
    <property type="term" value="P:replication fork processing"/>
    <property type="evidence" value="ECO:0007669"/>
    <property type="project" value="TreeGrafter"/>
</dbReference>
<dbReference type="Pfam" id="PF17906">
    <property type="entry name" value="HTH_48"/>
    <property type="match status" value="1"/>
</dbReference>
<dbReference type="AlphaFoldDB" id="A0A0N4WUC8"/>
<feature type="domain" description="Mos1 transposase HTH" evidence="1">
    <location>
        <begin position="7"/>
        <end position="54"/>
    </location>
</feature>
<proteinExistence type="predicted"/>
<dbReference type="PANTHER" id="PTHR46060">
    <property type="entry name" value="MARINER MOS1 TRANSPOSASE-LIKE PROTEIN"/>
    <property type="match status" value="1"/>
</dbReference>
<evidence type="ECO:0000313" key="2">
    <source>
        <dbReference type="EMBL" id="VDO55883.1"/>
    </source>
</evidence>
<dbReference type="WBParaSite" id="HPLM_0001524701-mRNA-1">
    <property type="protein sequence ID" value="HPLM_0001524701-mRNA-1"/>
    <property type="gene ID" value="HPLM_0001524701"/>
</dbReference>
<dbReference type="InterPro" id="IPR052709">
    <property type="entry name" value="Transposase-MT_Hybrid"/>
</dbReference>
<dbReference type="GO" id="GO:0015074">
    <property type="term" value="P:DNA integration"/>
    <property type="evidence" value="ECO:0007669"/>
    <property type="project" value="TreeGrafter"/>
</dbReference>